<dbReference type="InterPro" id="IPR012338">
    <property type="entry name" value="Beta-lactam/transpept-like"/>
</dbReference>
<sequence length="584" mass="63862">MQSTQRWFLRGFMLLALLPACQHQPEWRRRADLLLRDAAFPWPRAQEPSCLTDTILADGIRAAVASVGFDRVADFGPLYGAGCSSAPEGACSALVGRTGPDHFPQIDLSLIAFNRPGCPQSVAKATVVFDRAHPKGFVARHDARTLDITNIRFRKWDEARWNGGRWMLEGEGSAAQAHIVPGTEKSWAAPFGAADALGPTPSPDEGREQIDFMSPWPASVFKMMVATYVMKLLDRGQTTDGMPLSLETPIPLPSQELVAACPKDPQTLTLRQALETMLQWSGNCATASLVRFLHTHQEIVQSPDVDDKGFPTAPPSRSLLNELLASLGLSTMQMNRTIARTGRWGNANDNYDARTASVAHNHMTSWDTARLFWLFDDLPSALQPAWEVAPGRRVMTNFVSDAQKAVLREILQNAYSGSGLAANRTCPGSSPHPEVPGPPPELGIPARLASKWVDGKRLHSPVGDHPYARVVDELHPQTDSFPYSTDLSRCQAFADVEFLNKAGLTNVAGSSVGIVRGLSDVRHRASRHYIVSFFSTLGTRYTDEARLPALALPKDPAVAPRISTTQTLPKLGATLDAWLALWLE</sequence>
<organism evidence="2">
    <name type="scientific">uncultured bacterium A1Q1_fos_1231</name>
    <dbReference type="NCBI Taxonomy" id="1256544"/>
    <lineage>
        <taxon>Bacteria</taxon>
        <taxon>environmental samples</taxon>
    </lineage>
</organism>
<dbReference type="InterPro" id="IPR045155">
    <property type="entry name" value="Beta-lactam_cat"/>
</dbReference>
<reference evidence="2" key="1">
    <citation type="submission" date="2012-09" db="EMBL/GenBank/DDBJ databases">
        <title>Metagenomic Characterization of a Microbial Community in Wastewater Detects High Levels of Antibiotic Resistance.</title>
        <authorList>
            <person name="Abrams M."/>
            <person name="Caldwell A."/>
            <person name="Vandaei E."/>
            <person name="Lee W."/>
            <person name="Perrott J."/>
            <person name="Khan S.Y."/>
            <person name="Ta J."/>
            <person name="Romero D."/>
            <person name="Nguyen V."/>
            <person name="Pourmand N."/>
            <person name="Ouverney C.C."/>
        </authorList>
    </citation>
    <scope>NUCLEOTIDE SEQUENCE</scope>
</reference>
<proteinExistence type="predicted"/>
<evidence type="ECO:0000259" key="1">
    <source>
        <dbReference type="Pfam" id="PF13354"/>
    </source>
</evidence>
<name>L7VUC3_9BACT</name>
<evidence type="ECO:0000313" key="2">
    <source>
        <dbReference type="EMBL" id="AGC71054.1"/>
    </source>
</evidence>
<dbReference type="AlphaFoldDB" id="L7VUC3"/>
<feature type="domain" description="Beta-lactamase class A catalytic" evidence="1">
    <location>
        <begin position="217"/>
        <end position="296"/>
    </location>
</feature>
<accession>L7VUC3</accession>
<dbReference type="GO" id="GO:0008800">
    <property type="term" value="F:beta-lactamase activity"/>
    <property type="evidence" value="ECO:0007669"/>
    <property type="project" value="InterPro"/>
</dbReference>
<dbReference type="EMBL" id="JX649860">
    <property type="protein sequence ID" value="AGC71054.1"/>
    <property type="molecule type" value="Genomic_DNA"/>
</dbReference>
<protein>
    <recommendedName>
        <fullName evidence="1">Beta-lactamase class A catalytic domain-containing protein</fullName>
    </recommendedName>
</protein>
<dbReference type="SUPFAM" id="SSF56601">
    <property type="entry name" value="beta-lactamase/transpeptidase-like"/>
    <property type="match status" value="1"/>
</dbReference>
<dbReference type="Gene3D" id="3.40.710.10">
    <property type="entry name" value="DD-peptidase/beta-lactamase superfamily"/>
    <property type="match status" value="1"/>
</dbReference>
<dbReference type="Pfam" id="PF13354">
    <property type="entry name" value="Beta-lactamase2"/>
    <property type="match status" value="1"/>
</dbReference>
<dbReference type="GO" id="GO:0030655">
    <property type="term" value="P:beta-lactam antibiotic catabolic process"/>
    <property type="evidence" value="ECO:0007669"/>
    <property type="project" value="InterPro"/>
</dbReference>